<organism evidence="5 6">
    <name type="scientific">Candidatus Vagococcus giribetii</name>
    <dbReference type="NCBI Taxonomy" id="2230876"/>
    <lineage>
        <taxon>Bacteria</taxon>
        <taxon>Bacillati</taxon>
        <taxon>Bacillota</taxon>
        <taxon>Bacilli</taxon>
        <taxon>Lactobacillales</taxon>
        <taxon>Enterococcaceae</taxon>
        <taxon>Vagococcus</taxon>
    </lineage>
</organism>
<reference evidence="5 6" key="1">
    <citation type="submission" date="2021-03" db="EMBL/GenBank/DDBJ databases">
        <title>Enterococcal diversity collection.</title>
        <authorList>
            <person name="Gilmore M.S."/>
            <person name="Schwartzman J."/>
            <person name="Van Tyne D."/>
            <person name="Martin M."/>
            <person name="Earl A.M."/>
            <person name="Manson A.L."/>
            <person name="Straub T."/>
            <person name="Salamzade R."/>
            <person name="Saavedra J."/>
            <person name="Lebreton F."/>
            <person name="Prichula J."/>
            <person name="Schaufler K."/>
            <person name="Gaca A."/>
            <person name="Sgardioli B."/>
            <person name="Wagenaar J."/>
            <person name="Strong T."/>
        </authorList>
    </citation>
    <scope>NUCLEOTIDE SEQUENCE [LARGE SCALE GENOMIC DNA]</scope>
    <source>
        <strain evidence="5 6">DIV0080</strain>
    </source>
</reference>
<keyword evidence="6" id="KW-1185">Reference proteome</keyword>
<dbReference type="PANTHER" id="PTHR33941">
    <property type="entry name" value="PROPANEDIOL UTILIZATION PROTEIN PDUA"/>
    <property type="match status" value="1"/>
</dbReference>
<comment type="caution">
    <text evidence="5">The sequence shown here is derived from an EMBL/GenBank/DDBJ whole genome shotgun (WGS) entry which is preliminary data.</text>
</comment>
<dbReference type="SUPFAM" id="SSF143414">
    <property type="entry name" value="CcmK-like"/>
    <property type="match status" value="1"/>
</dbReference>
<dbReference type="Proteomes" id="UP000664857">
    <property type="component" value="Unassembled WGS sequence"/>
</dbReference>
<dbReference type="Gene3D" id="3.30.70.1710">
    <property type="match status" value="1"/>
</dbReference>
<evidence type="ECO:0000256" key="3">
    <source>
        <dbReference type="PROSITE-ProRule" id="PRU01278"/>
    </source>
</evidence>
<dbReference type="RefSeq" id="WP_206966871.1">
    <property type="nucleotide sequence ID" value="NZ_JAFLVX010000021.1"/>
</dbReference>
<accession>A0ABS3HUV7</accession>
<keyword evidence="2" id="KW-1283">Bacterial microcompartment</keyword>
<dbReference type="InterPro" id="IPR050575">
    <property type="entry name" value="BMC_shell"/>
</dbReference>
<gene>
    <name evidence="5" type="ORF">DOK76_08730</name>
</gene>
<dbReference type="EMBL" id="JAFLVX010000021">
    <property type="protein sequence ID" value="MBO0477155.1"/>
    <property type="molecule type" value="Genomic_DNA"/>
</dbReference>
<sequence>MKEALGFIETTGLIAAVEALDAMLKSSEVHLIKKEIIGGGIVTVVISGDVAAVKTAVDAGAASVSHLNECALISTHTIPRPDDSISELFKEPVEVKEVVEEEEEIIIEMIDEEITEQKPLAEALADWLENEDVDQMRTCLAEYKVSELRSHLEQLPDVKLSRKEIKKASKEKLMTAYIKHYKK</sequence>
<dbReference type="CDD" id="cd07045">
    <property type="entry name" value="BMC_CcmK_like"/>
    <property type="match status" value="1"/>
</dbReference>
<evidence type="ECO:0000256" key="2">
    <source>
        <dbReference type="ARBA" id="ARBA00024446"/>
    </source>
</evidence>
<dbReference type="PROSITE" id="PS51930">
    <property type="entry name" value="BMC_2"/>
    <property type="match status" value="1"/>
</dbReference>
<comment type="subcellular location">
    <subcellularLocation>
        <location evidence="1">Bacterial microcompartment</location>
    </subcellularLocation>
</comment>
<dbReference type="InterPro" id="IPR000249">
    <property type="entry name" value="BMC_dom"/>
</dbReference>
<evidence type="ECO:0000313" key="5">
    <source>
        <dbReference type="EMBL" id="MBO0477155.1"/>
    </source>
</evidence>
<evidence type="ECO:0000259" key="4">
    <source>
        <dbReference type="PROSITE" id="PS51930"/>
    </source>
</evidence>
<dbReference type="InterPro" id="IPR044872">
    <property type="entry name" value="CcmK/CsoS1_BMC"/>
</dbReference>
<protein>
    <submittedName>
        <fullName evidence="5">BMC domain-containing protein</fullName>
    </submittedName>
</protein>
<proteinExistence type="inferred from homology"/>
<comment type="similarity">
    <text evidence="3">Belongs to the bacterial microcompartments protein family.</text>
</comment>
<name>A0ABS3HUV7_9ENTE</name>
<dbReference type="SMART" id="SM00877">
    <property type="entry name" value="BMC"/>
    <property type="match status" value="1"/>
</dbReference>
<evidence type="ECO:0000313" key="6">
    <source>
        <dbReference type="Proteomes" id="UP000664857"/>
    </source>
</evidence>
<evidence type="ECO:0000256" key="1">
    <source>
        <dbReference type="ARBA" id="ARBA00024322"/>
    </source>
</evidence>
<dbReference type="PANTHER" id="PTHR33941:SF11">
    <property type="entry name" value="BACTERIAL MICROCOMPARTMENT SHELL PROTEIN PDUJ"/>
    <property type="match status" value="1"/>
</dbReference>
<feature type="domain" description="BMC" evidence="4">
    <location>
        <begin position="4"/>
        <end position="90"/>
    </location>
</feature>
<dbReference type="Pfam" id="PF00936">
    <property type="entry name" value="BMC"/>
    <property type="match status" value="1"/>
</dbReference>
<dbReference type="InterPro" id="IPR037233">
    <property type="entry name" value="CcmK-like_sf"/>
</dbReference>